<dbReference type="Proteomes" id="UP001500266">
    <property type="component" value="Unassembled WGS sequence"/>
</dbReference>
<organism evidence="2 3">
    <name type="scientific">Actinomadura keratinilytica</name>
    <dbReference type="NCBI Taxonomy" id="547461"/>
    <lineage>
        <taxon>Bacteria</taxon>
        <taxon>Bacillati</taxon>
        <taxon>Actinomycetota</taxon>
        <taxon>Actinomycetes</taxon>
        <taxon>Streptosporangiales</taxon>
        <taxon>Thermomonosporaceae</taxon>
        <taxon>Actinomadura</taxon>
    </lineage>
</organism>
<comment type="caution">
    <text evidence="2">The sequence shown here is derived from an EMBL/GenBank/DDBJ whole genome shotgun (WGS) entry which is preliminary data.</text>
</comment>
<feature type="compositionally biased region" description="Basic and acidic residues" evidence="1">
    <location>
        <begin position="1"/>
        <end position="11"/>
    </location>
</feature>
<proteinExistence type="predicted"/>
<sequence>MSFDRGRHAATTDRPTPHNRRREHLAALHAAIQVRPDMDGRLVQQRGVSWVNVSRYGKPRRAVNVSCDYRNGGWWFCWLADGSPIARVEDVTGCIDRLTRELNGTVT</sequence>
<name>A0ABP6UJD9_9ACTN</name>
<feature type="region of interest" description="Disordered" evidence="1">
    <location>
        <begin position="1"/>
        <end position="21"/>
    </location>
</feature>
<protein>
    <submittedName>
        <fullName evidence="2">Uncharacterized protein</fullName>
    </submittedName>
</protein>
<evidence type="ECO:0000256" key="1">
    <source>
        <dbReference type="SAM" id="MobiDB-lite"/>
    </source>
</evidence>
<reference evidence="3" key="1">
    <citation type="journal article" date="2019" name="Int. J. Syst. Evol. Microbiol.">
        <title>The Global Catalogue of Microorganisms (GCM) 10K type strain sequencing project: providing services to taxonomists for standard genome sequencing and annotation.</title>
        <authorList>
            <consortium name="The Broad Institute Genomics Platform"/>
            <consortium name="The Broad Institute Genome Sequencing Center for Infectious Disease"/>
            <person name="Wu L."/>
            <person name="Ma J."/>
        </authorList>
    </citation>
    <scope>NUCLEOTIDE SEQUENCE [LARGE SCALE GENOMIC DNA]</scope>
    <source>
        <strain evidence="3">JCM 17316</strain>
    </source>
</reference>
<gene>
    <name evidence="2" type="ORF">GCM10022416_63860</name>
</gene>
<evidence type="ECO:0000313" key="3">
    <source>
        <dbReference type="Proteomes" id="UP001500266"/>
    </source>
</evidence>
<dbReference type="RefSeq" id="WP_345025609.1">
    <property type="nucleotide sequence ID" value="NZ_BAABDO010000242.1"/>
</dbReference>
<keyword evidence="3" id="KW-1185">Reference proteome</keyword>
<accession>A0ABP6UJD9</accession>
<evidence type="ECO:0000313" key="2">
    <source>
        <dbReference type="EMBL" id="GAA3509602.1"/>
    </source>
</evidence>
<dbReference type="EMBL" id="BAABDO010000242">
    <property type="protein sequence ID" value="GAA3509602.1"/>
    <property type="molecule type" value="Genomic_DNA"/>
</dbReference>